<dbReference type="Gene3D" id="2.60.40.10">
    <property type="entry name" value="Immunoglobulins"/>
    <property type="match status" value="1"/>
</dbReference>
<proteinExistence type="predicted"/>
<dbReference type="InterPro" id="IPR005532">
    <property type="entry name" value="SUMF_dom"/>
</dbReference>
<dbReference type="GO" id="GO:0120147">
    <property type="term" value="F:formylglycine-generating oxidase activity"/>
    <property type="evidence" value="ECO:0007669"/>
    <property type="project" value="TreeGrafter"/>
</dbReference>
<dbReference type="Gene3D" id="3.90.1580.10">
    <property type="entry name" value="paralog of FGE (formylglycine-generating enzyme)"/>
    <property type="match status" value="1"/>
</dbReference>
<dbReference type="InterPro" id="IPR042095">
    <property type="entry name" value="SUMF_sf"/>
</dbReference>
<feature type="signal peptide" evidence="1">
    <location>
        <begin position="1"/>
        <end position="25"/>
    </location>
</feature>
<dbReference type="InterPro" id="IPR036116">
    <property type="entry name" value="FN3_sf"/>
</dbReference>
<accession>A0A9D1VRM4</accession>
<evidence type="ECO:0000256" key="1">
    <source>
        <dbReference type="SAM" id="SignalP"/>
    </source>
</evidence>
<evidence type="ECO:0000313" key="4">
    <source>
        <dbReference type="Proteomes" id="UP000824246"/>
    </source>
</evidence>
<dbReference type="PANTHER" id="PTHR23150">
    <property type="entry name" value="SULFATASE MODIFYING FACTOR 1, 2"/>
    <property type="match status" value="1"/>
</dbReference>
<dbReference type="SUPFAM" id="SSF49265">
    <property type="entry name" value="Fibronectin type III"/>
    <property type="match status" value="1"/>
</dbReference>
<dbReference type="SUPFAM" id="SSF56436">
    <property type="entry name" value="C-type lectin-like"/>
    <property type="match status" value="1"/>
</dbReference>
<dbReference type="AlphaFoldDB" id="A0A9D1VRM4"/>
<dbReference type="InterPro" id="IPR013783">
    <property type="entry name" value="Ig-like_fold"/>
</dbReference>
<evidence type="ECO:0000259" key="2">
    <source>
        <dbReference type="PROSITE" id="PS50234"/>
    </source>
</evidence>
<dbReference type="Proteomes" id="UP000824246">
    <property type="component" value="Unassembled WGS sequence"/>
</dbReference>
<dbReference type="InterPro" id="IPR002035">
    <property type="entry name" value="VWF_A"/>
</dbReference>
<dbReference type="Gene3D" id="3.40.50.410">
    <property type="entry name" value="von Willebrand factor, type A domain"/>
    <property type="match status" value="1"/>
</dbReference>
<name>A0A9D1VRM4_9BACT</name>
<sequence>MKALKLIALPLLFVLTGIVSTPTSAQERTFEIYQNGTVLYSVPIAGIDSIKINKVLAAPSTLNAVVEEESVVLTWSAVTGATSYEVFRSPDNVIYTSIATDVTGTTYTDATPLTGLNYYKVRAQNDELTSDMSAASAPVSFGGSAIETGLYMGIIGFNQELKTKEISILAPNTKSTFTGFVTGMSPQNGTLLYYAVDNAIDRLAAAVLPDDLVNVSVVTFTDGLDQGSVMMSPQYSSDSEYLAAVNERIENVKIQGLPITAYSIGLKGNDVTDEAQFMANLESLASSPENAAEVNSMEEVNAKFQEIADSLYNSSTSQTISLMIPGQSNGTVIRFTFDDVTDASASEMFIEGTFSLQDRSLKNIRYEGLTCDSGESVTGTQDGIFVTFSFVGLRQTTGETVPTAHIKQWSYIPATSQWQINSEFTPEGNTVTTVERKSAVIMLVLDCSSSLGSQFTDMQTHACQFIEKMAENTEISTGGTGSGGGSIGDAEMDVIAELSFDELVYVEGGTFLMGAQNDYEPEYDWQGVQSSRSLNYDAIANDNESPVHEVTLSPYYIGRYEVTQQLWEYVMNYEGTTPDGSMLVAVGNGPWLGSQPSTTYGKGDTYPAYYVSYDDIVDYFLPRLNKITGRTFRLPTEAEWEYAARGGQKDEYTRTHTSMTPTTASTGTYYCYAGSNNLDEVAWNSGNSGSKSHPVGQKAPNALGLYDMSGNAQEWCNDWYSGYSSSPQTNPQGPTGGNSKILRGGAWNSVSYTRITYRGYIIPNYRYRSIGFRLACCVE</sequence>
<dbReference type="PANTHER" id="PTHR23150:SF19">
    <property type="entry name" value="FORMYLGLYCINE-GENERATING ENZYME"/>
    <property type="match status" value="1"/>
</dbReference>
<reference evidence="3" key="2">
    <citation type="submission" date="2021-04" db="EMBL/GenBank/DDBJ databases">
        <authorList>
            <person name="Gilroy R."/>
        </authorList>
    </citation>
    <scope>NUCLEOTIDE SEQUENCE</scope>
    <source>
        <strain evidence="3">ChiHjej12B11-16260</strain>
    </source>
</reference>
<dbReference type="InterPro" id="IPR051043">
    <property type="entry name" value="Sulfatase_Mod_Factor_Kinase"/>
</dbReference>
<dbReference type="SUPFAM" id="SSF53300">
    <property type="entry name" value="vWA-like"/>
    <property type="match status" value="1"/>
</dbReference>
<dbReference type="Pfam" id="PF03781">
    <property type="entry name" value="FGE-sulfatase"/>
    <property type="match status" value="1"/>
</dbReference>
<dbReference type="PROSITE" id="PS50234">
    <property type="entry name" value="VWFA"/>
    <property type="match status" value="1"/>
</dbReference>
<dbReference type="InterPro" id="IPR036465">
    <property type="entry name" value="vWFA_dom_sf"/>
</dbReference>
<organism evidence="3 4">
    <name type="scientific">Candidatus Barnesiella excrementipullorum</name>
    <dbReference type="NCBI Taxonomy" id="2838479"/>
    <lineage>
        <taxon>Bacteria</taxon>
        <taxon>Pseudomonadati</taxon>
        <taxon>Bacteroidota</taxon>
        <taxon>Bacteroidia</taxon>
        <taxon>Bacteroidales</taxon>
        <taxon>Barnesiellaceae</taxon>
        <taxon>Barnesiella</taxon>
    </lineage>
</organism>
<keyword evidence="1" id="KW-0732">Signal</keyword>
<protein>
    <submittedName>
        <fullName evidence="3">Formylglycine-generating enzyme family protein</fullName>
    </submittedName>
</protein>
<feature type="domain" description="VWFA" evidence="2">
    <location>
        <begin position="95"/>
        <end position="311"/>
    </location>
</feature>
<dbReference type="InterPro" id="IPR016187">
    <property type="entry name" value="CTDL_fold"/>
</dbReference>
<dbReference type="EMBL" id="DXFB01000104">
    <property type="protein sequence ID" value="HIX45327.1"/>
    <property type="molecule type" value="Genomic_DNA"/>
</dbReference>
<reference evidence="3" key="1">
    <citation type="journal article" date="2021" name="PeerJ">
        <title>Extensive microbial diversity within the chicken gut microbiome revealed by metagenomics and culture.</title>
        <authorList>
            <person name="Gilroy R."/>
            <person name="Ravi A."/>
            <person name="Getino M."/>
            <person name="Pursley I."/>
            <person name="Horton D.L."/>
            <person name="Alikhan N.F."/>
            <person name="Baker D."/>
            <person name="Gharbi K."/>
            <person name="Hall N."/>
            <person name="Watson M."/>
            <person name="Adriaenssens E.M."/>
            <person name="Foster-Nyarko E."/>
            <person name="Jarju S."/>
            <person name="Secka A."/>
            <person name="Antonio M."/>
            <person name="Oren A."/>
            <person name="Chaudhuri R.R."/>
            <person name="La Ragione R."/>
            <person name="Hildebrand F."/>
            <person name="Pallen M.J."/>
        </authorList>
    </citation>
    <scope>NUCLEOTIDE SEQUENCE</scope>
    <source>
        <strain evidence="3">ChiHjej12B11-16260</strain>
    </source>
</reference>
<feature type="chain" id="PRO_5039666062" evidence="1">
    <location>
        <begin position="26"/>
        <end position="779"/>
    </location>
</feature>
<evidence type="ECO:0000313" key="3">
    <source>
        <dbReference type="EMBL" id="HIX45327.1"/>
    </source>
</evidence>
<gene>
    <name evidence="3" type="ORF">H9982_03815</name>
</gene>
<comment type="caution">
    <text evidence="3">The sequence shown here is derived from an EMBL/GenBank/DDBJ whole genome shotgun (WGS) entry which is preliminary data.</text>
</comment>